<accession>A0ABV7VD69</accession>
<keyword evidence="2" id="KW-0808">Transferase</keyword>
<protein>
    <submittedName>
        <fullName evidence="3">Glycosyltransferase family 9 protein</fullName>
    </submittedName>
</protein>
<sequence length="323" mass="35219">MRILFITANRLGDAILSTGLLDELHRQRPKARFTVVCGPAAAGVFTAAPNLERIIVMRKKPWARHWWDLWKQVAATRWSLVLDLRGSGIGQFLMAHRRRGYSGSAPHMHKVIALSNVLKLNAPAHPVVWTTAEHAATAARLWPEDGTPTLALGPTANWGGKIWPGDRFAELATRLTAPGGILPNARIVVFGGPGEEALATATLAGLPADRTLDLIGKVELPVLAAALRRCAFYIGNDSGLMHLAAASGTPTLGLFGPSRERVYGPWGEKTASVRTDLSYDEIVQQPGYDYRRQDSHMLSLSVDKAQAAAEHLWRYAQDDDSDD</sequence>
<dbReference type="SUPFAM" id="SSF53756">
    <property type="entry name" value="UDP-Glycosyltransferase/glycogen phosphorylase"/>
    <property type="match status" value="1"/>
</dbReference>
<dbReference type="Gene3D" id="3.40.50.2000">
    <property type="entry name" value="Glycogen Phosphorylase B"/>
    <property type="match status" value="2"/>
</dbReference>
<name>A0ABV7VD69_9PROT</name>
<keyword evidence="4" id="KW-1185">Reference proteome</keyword>
<comment type="caution">
    <text evidence="3">The sequence shown here is derived from an EMBL/GenBank/DDBJ whole genome shotgun (WGS) entry which is preliminary data.</text>
</comment>
<dbReference type="InterPro" id="IPR051199">
    <property type="entry name" value="LPS_LOS_Heptosyltrfase"/>
</dbReference>
<keyword evidence="1" id="KW-0328">Glycosyltransferase</keyword>
<evidence type="ECO:0000256" key="2">
    <source>
        <dbReference type="ARBA" id="ARBA00022679"/>
    </source>
</evidence>
<dbReference type="CDD" id="cd03789">
    <property type="entry name" value="GT9_LPS_heptosyltransferase"/>
    <property type="match status" value="1"/>
</dbReference>
<dbReference type="PANTHER" id="PTHR30160">
    <property type="entry name" value="TETRAACYLDISACCHARIDE 4'-KINASE-RELATED"/>
    <property type="match status" value="1"/>
</dbReference>
<evidence type="ECO:0000313" key="3">
    <source>
        <dbReference type="EMBL" id="MFC3675115.1"/>
    </source>
</evidence>
<dbReference type="InterPro" id="IPR002201">
    <property type="entry name" value="Glyco_trans_9"/>
</dbReference>
<dbReference type="RefSeq" id="WP_379723069.1">
    <property type="nucleotide sequence ID" value="NZ_JBHRYJ010000001.1"/>
</dbReference>
<dbReference type="Proteomes" id="UP001595711">
    <property type="component" value="Unassembled WGS sequence"/>
</dbReference>
<dbReference type="Pfam" id="PF01075">
    <property type="entry name" value="Glyco_transf_9"/>
    <property type="match status" value="1"/>
</dbReference>
<organism evidence="3 4">
    <name type="scientific">Ferrovibrio xuzhouensis</name>
    <dbReference type="NCBI Taxonomy" id="1576914"/>
    <lineage>
        <taxon>Bacteria</taxon>
        <taxon>Pseudomonadati</taxon>
        <taxon>Pseudomonadota</taxon>
        <taxon>Alphaproteobacteria</taxon>
        <taxon>Rhodospirillales</taxon>
        <taxon>Rhodospirillaceae</taxon>
        <taxon>Ferrovibrio</taxon>
    </lineage>
</organism>
<evidence type="ECO:0000256" key="1">
    <source>
        <dbReference type="ARBA" id="ARBA00022676"/>
    </source>
</evidence>
<evidence type="ECO:0000313" key="4">
    <source>
        <dbReference type="Proteomes" id="UP001595711"/>
    </source>
</evidence>
<gene>
    <name evidence="3" type="ORF">ACFOOQ_06155</name>
</gene>
<dbReference type="PANTHER" id="PTHR30160:SF7">
    <property type="entry name" value="ADP-HEPTOSE--LPS HEPTOSYLTRANSFERASE 2"/>
    <property type="match status" value="1"/>
</dbReference>
<dbReference type="EMBL" id="JBHRYJ010000001">
    <property type="protein sequence ID" value="MFC3675115.1"/>
    <property type="molecule type" value="Genomic_DNA"/>
</dbReference>
<reference evidence="4" key="1">
    <citation type="journal article" date="2019" name="Int. J. Syst. Evol. Microbiol.">
        <title>The Global Catalogue of Microorganisms (GCM) 10K type strain sequencing project: providing services to taxonomists for standard genome sequencing and annotation.</title>
        <authorList>
            <consortium name="The Broad Institute Genomics Platform"/>
            <consortium name="The Broad Institute Genome Sequencing Center for Infectious Disease"/>
            <person name="Wu L."/>
            <person name="Ma J."/>
        </authorList>
    </citation>
    <scope>NUCLEOTIDE SEQUENCE [LARGE SCALE GENOMIC DNA]</scope>
    <source>
        <strain evidence="4">KCTC 42182</strain>
    </source>
</reference>
<proteinExistence type="predicted"/>